<evidence type="ECO:0000313" key="10">
    <source>
        <dbReference type="Proteomes" id="UP001341281"/>
    </source>
</evidence>
<dbReference type="GO" id="GO:0009873">
    <property type="term" value="P:ethylene-activated signaling pathway"/>
    <property type="evidence" value="ECO:0007669"/>
    <property type="project" value="InterPro"/>
</dbReference>
<dbReference type="InterPro" id="IPR001471">
    <property type="entry name" value="AP2/ERF_dom"/>
</dbReference>
<evidence type="ECO:0000256" key="1">
    <source>
        <dbReference type="ARBA" id="ARBA00004123"/>
    </source>
</evidence>
<keyword evidence="5" id="KW-0539">Nucleus</keyword>
<name>A0AAQ3SG47_PASNO</name>
<keyword evidence="2" id="KW-0805">Transcription regulation</keyword>
<reference evidence="9 10" key="1">
    <citation type="submission" date="2024-02" db="EMBL/GenBank/DDBJ databases">
        <title>High-quality chromosome-scale genome assembly of Pensacola bahiagrass (Paspalum notatum Flugge var. saurae).</title>
        <authorList>
            <person name="Vega J.M."/>
            <person name="Podio M."/>
            <person name="Orjuela J."/>
            <person name="Siena L.A."/>
            <person name="Pessino S.C."/>
            <person name="Combes M.C."/>
            <person name="Mariac C."/>
            <person name="Albertini E."/>
            <person name="Pupilli F."/>
            <person name="Ortiz J.P.A."/>
            <person name="Leblanc O."/>
        </authorList>
    </citation>
    <scope>NUCLEOTIDE SEQUENCE [LARGE SCALE GENOMIC DNA]</scope>
    <source>
        <strain evidence="9">R1</strain>
        <tissue evidence="9">Leaf</tissue>
    </source>
</reference>
<evidence type="ECO:0000256" key="4">
    <source>
        <dbReference type="ARBA" id="ARBA00023163"/>
    </source>
</evidence>
<dbReference type="AlphaFoldDB" id="A0AAQ3SG47"/>
<dbReference type="PROSITE" id="PS51032">
    <property type="entry name" value="AP2_ERF"/>
    <property type="match status" value="1"/>
</dbReference>
<comment type="subcellular location">
    <subcellularLocation>
        <location evidence="1">Nucleus</location>
    </subcellularLocation>
</comment>
<dbReference type="Gene3D" id="3.30.730.10">
    <property type="entry name" value="AP2/ERF domain"/>
    <property type="match status" value="1"/>
</dbReference>
<dbReference type="CDD" id="cd00018">
    <property type="entry name" value="AP2"/>
    <property type="match status" value="1"/>
</dbReference>
<dbReference type="GO" id="GO:0003677">
    <property type="term" value="F:DNA binding"/>
    <property type="evidence" value="ECO:0007669"/>
    <property type="project" value="UniProtKB-KW"/>
</dbReference>
<protein>
    <recommendedName>
        <fullName evidence="8">AP2/ERF domain-containing protein</fullName>
    </recommendedName>
</protein>
<dbReference type="SMART" id="SM00380">
    <property type="entry name" value="AP2"/>
    <property type="match status" value="1"/>
</dbReference>
<evidence type="ECO:0000313" key="9">
    <source>
        <dbReference type="EMBL" id="WVZ55733.1"/>
    </source>
</evidence>
<dbReference type="InterPro" id="IPR016177">
    <property type="entry name" value="DNA-bd_dom_sf"/>
</dbReference>
<dbReference type="GO" id="GO:0005634">
    <property type="term" value="C:nucleus"/>
    <property type="evidence" value="ECO:0007669"/>
    <property type="project" value="UniProtKB-SubCell"/>
</dbReference>
<dbReference type="Proteomes" id="UP001341281">
    <property type="component" value="Chromosome 02"/>
</dbReference>
<evidence type="ECO:0000256" key="6">
    <source>
        <dbReference type="SAM" id="Coils"/>
    </source>
</evidence>
<keyword evidence="3" id="KW-0238">DNA-binding</keyword>
<evidence type="ECO:0000256" key="7">
    <source>
        <dbReference type="SAM" id="MobiDB-lite"/>
    </source>
</evidence>
<sequence length="317" mass="33533">MCGGAILAKLIPSRAPASARGGGKRRVLLSSPAAADDEFEAAFRDFDEDSEQEEQAAAVVTERMAFGPQRGSRRPSQYHGVRRRPWGKWAAEVRDPVRGVRVWLGTFATAEAAARAYDDAARHLRSAGAKLNFPSPSPAAARPRKRHADAAAPRVGGPVVERDGGGAFGAHVASVQSNVAEACGASATVSGGTTALPDFSWQGMSATHDGGAGFHVEPDRSVDLGGLTGAKKRARTEVQEAEEEEQVVVESPVAASAEESADMLFDALMFGDQFGFFNGGAYEPLDVDGHHGMFGADTVQSYVSVGLWSFEDTLCYY</sequence>
<feature type="region of interest" description="Disordered" evidence="7">
    <location>
        <begin position="128"/>
        <end position="158"/>
    </location>
</feature>
<evidence type="ECO:0000256" key="5">
    <source>
        <dbReference type="ARBA" id="ARBA00023242"/>
    </source>
</evidence>
<organism evidence="9 10">
    <name type="scientific">Paspalum notatum var. saurae</name>
    <dbReference type="NCBI Taxonomy" id="547442"/>
    <lineage>
        <taxon>Eukaryota</taxon>
        <taxon>Viridiplantae</taxon>
        <taxon>Streptophyta</taxon>
        <taxon>Embryophyta</taxon>
        <taxon>Tracheophyta</taxon>
        <taxon>Spermatophyta</taxon>
        <taxon>Magnoliopsida</taxon>
        <taxon>Liliopsida</taxon>
        <taxon>Poales</taxon>
        <taxon>Poaceae</taxon>
        <taxon>PACMAD clade</taxon>
        <taxon>Panicoideae</taxon>
        <taxon>Andropogonodae</taxon>
        <taxon>Paspaleae</taxon>
        <taxon>Paspalinae</taxon>
        <taxon>Paspalum</taxon>
    </lineage>
</organism>
<keyword evidence="6" id="KW-0175">Coiled coil</keyword>
<dbReference type="EMBL" id="CP144746">
    <property type="protein sequence ID" value="WVZ55733.1"/>
    <property type="molecule type" value="Genomic_DNA"/>
</dbReference>
<dbReference type="FunFam" id="3.30.730.10:FF:000001">
    <property type="entry name" value="Ethylene-responsive transcription factor 2"/>
    <property type="match status" value="1"/>
</dbReference>
<dbReference type="InterPro" id="IPR044808">
    <property type="entry name" value="ERF_plant"/>
</dbReference>
<evidence type="ECO:0000256" key="2">
    <source>
        <dbReference type="ARBA" id="ARBA00023015"/>
    </source>
</evidence>
<evidence type="ECO:0000259" key="8">
    <source>
        <dbReference type="PROSITE" id="PS51032"/>
    </source>
</evidence>
<feature type="coiled-coil region" evidence="6">
    <location>
        <begin position="224"/>
        <end position="251"/>
    </location>
</feature>
<keyword evidence="4" id="KW-0804">Transcription</keyword>
<gene>
    <name evidence="9" type="ORF">U9M48_006357</name>
</gene>
<dbReference type="PANTHER" id="PTHR31190:SF155">
    <property type="entry name" value="AP2_ERF DOMAIN-CONTAINING PROTEIN"/>
    <property type="match status" value="1"/>
</dbReference>
<dbReference type="GO" id="GO:0003700">
    <property type="term" value="F:DNA-binding transcription factor activity"/>
    <property type="evidence" value="ECO:0007669"/>
    <property type="project" value="InterPro"/>
</dbReference>
<dbReference type="InterPro" id="IPR036955">
    <property type="entry name" value="AP2/ERF_dom_sf"/>
</dbReference>
<accession>A0AAQ3SG47</accession>
<dbReference type="PRINTS" id="PR00367">
    <property type="entry name" value="ETHRSPELEMNT"/>
</dbReference>
<proteinExistence type="predicted"/>
<feature type="domain" description="AP2/ERF" evidence="8">
    <location>
        <begin position="77"/>
        <end position="134"/>
    </location>
</feature>
<dbReference type="PANTHER" id="PTHR31190">
    <property type="entry name" value="DNA-BINDING DOMAIN"/>
    <property type="match status" value="1"/>
</dbReference>
<dbReference type="Pfam" id="PF00847">
    <property type="entry name" value="AP2"/>
    <property type="match status" value="1"/>
</dbReference>
<keyword evidence="10" id="KW-1185">Reference proteome</keyword>
<dbReference type="SUPFAM" id="SSF54171">
    <property type="entry name" value="DNA-binding domain"/>
    <property type="match status" value="1"/>
</dbReference>
<evidence type="ECO:0000256" key="3">
    <source>
        <dbReference type="ARBA" id="ARBA00023125"/>
    </source>
</evidence>